<dbReference type="GeneID" id="95981914"/>
<dbReference type="EMBL" id="JBBXJM010000001">
    <property type="protein sequence ID" value="KAL1413122.1"/>
    <property type="molecule type" value="Genomic_DNA"/>
</dbReference>
<evidence type="ECO:0008006" key="4">
    <source>
        <dbReference type="Google" id="ProtNLM"/>
    </source>
</evidence>
<reference evidence="2 3" key="1">
    <citation type="submission" date="2023-08" db="EMBL/GenBank/DDBJ databases">
        <title>Annotated Genome Sequence of Vanrija albida AlHP1.</title>
        <authorList>
            <person name="Herzog R."/>
        </authorList>
    </citation>
    <scope>NUCLEOTIDE SEQUENCE [LARGE SCALE GENOMIC DNA]</scope>
    <source>
        <strain evidence="2 3">AlHP1</strain>
    </source>
</reference>
<name>A0ABR3QF66_9TREE</name>
<proteinExistence type="predicted"/>
<evidence type="ECO:0000313" key="3">
    <source>
        <dbReference type="Proteomes" id="UP001565368"/>
    </source>
</evidence>
<evidence type="ECO:0000256" key="1">
    <source>
        <dbReference type="SAM" id="MobiDB-lite"/>
    </source>
</evidence>
<protein>
    <recommendedName>
        <fullName evidence="4">NUC153 domain-containing protein</fullName>
    </recommendedName>
</protein>
<feature type="region of interest" description="Disordered" evidence="1">
    <location>
        <begin position="150"/>
        <end position="206"/>
    </location>
</feature>
<accession>A0ABR3QF66</accession>
<feature type="region of interest" description="Disordered" evidence="1">
    <location>
        <begin position="1"/>
        <end position="21"/>
    </location>
</feature>
<sequence>MNDGTFERRTHTGYEGAQTKEDKGELFGVHNIFKFDPQGFVKGNIRHDLIEGEYDEEPDVDGEESDDDVAKQVLQQRRAKAMKQVSLMSSIEDESLLSEINSDGAAQKPKTDDDVLKQLGVTSLQHDSAFRDSAEEKEIFEIGLKANDAGKVRLRDERKPKRKSRGGDDDEHEPDYSEQPWAKRFSAGKTRNKGKRLIGLDDSDDE</sequence>
<comment type="caution">
    <text evidence="2">The sequence shown here is derived from an EMBL/GenBank/DDBJ whole genome shotgun (WGS) entry which is preliminary data.</text>
</comment>
<dbReference type="RefSeq" id="XP_069213066.1">
    <property type="nucleotide sequence ID" value="XM_069349522.1"/>
</dbReference>
<dbReference type="Proteomes" id="UP001565368">
    <property type="component" value="Unassembled WGS sequence"/>
</dbReference>
<keyword evidence="3" id="KW-1185">Reference proteome</keyword>
<feature type="compositionally biased region" description="Basic and acidic residues" evidence="1">
    <location>
        <begin position="150"/>
        <end position="159"/>
    </location>
</feature>
<organism evidence="2 3">
    <name type="scientific">Vanrija albida</name>
    <dbReference type="NCBI Taxonomy" id="181172"/>
    <lineage>
        <taxon>Eukaryota</taxon>
        <taxon>Fungi</taxon>
        <taxon>Dikarya</taxon>
        <taxon>Basidiomycota</taxon>
        <taxon>Agaricomycotina</taxon>
        <taxon>Tremellomycetes</taxon>
        <taxon>Trichosporonales</taxon>
        <taxon>Trichosporonaceae</taxon>
        <taxon>Vanrija</taxon>
    </lineage>
</organism>
<gene>
    <name evidence="2" type="ORF">Q8F55_000871</name>
</gene>
<evidence type="ECO:0000313" key="2">
    <source>
        <dbReference type="EMBL" id="KAL1413122.1"/>
    </source>
</evidence>